<evidence type="ECO:0000313" key="5">
    <source>
        <dbReference type="Proteomes" id="UP000215086"/>
    </source>
</evidence>
<keyword evidence="5" id="KW-1185">Reference proteome</keyword>
<evidence type="ECO:0000313" key="4">
    <source>
        <dbReference type="EMBL" id="ASV76737.1"/>
    </source>
</evidence>
<proteinExistence type="predicted"/>
<dbReference type="Proteomes" id="UP000215086">
    <property type="component" value="Chromosome"/>
</dbReference>
<keyword evidence="2" id="KW-0175">Coiled coil</keyword>
<dbReference type="KEGG" id="ttf:THTE_4136"/>
<dbReference type="PANTHER" id="PTHR12558:SF13">
    <property type="entry name" value="CELL DIVISION CYCLE PROTEIN 27 HOMOLOG"/>
    <property type="match status" value="1"/>
</dbReference>
<sequence length="451" mass="50311">MFGNFVRRVARIHILLAILGFLVVIVIARSFVARLFTDPLTQLAHPSSKADPEFKQVWEQARTLLQQITHAFPDDPQTWNLAGQIHSRFGRASDAKACWKRCLAIDPKFVEGYHRLGFLATEAGDFKLAAEYYRQACKVDPNSAVYPTLLAEVLMQDGQLEEARHVLEKCLQKHPEAVAARALLAQVLSQLREDGSAIFHAQQVVRVTTEVSNVYQVLAVSLERQGRREEAAEARKKFLELKKLEEETHRKQLKEDSPIEAARQALGRAYIGAARIFAAYGQFDNAQALLANASRLCSQDGEPMVLQAWLQYQCGSAKEALRLLEAIAEQFRDEPATLMAVAELARQWGETQLAKRVGTRLITIRPREPAGYAFLAGLSLQDPTAEESFAGLVCALRAATLAPNAENFALVAMCAKKSGDDTTAKAALQEAERLDPDNEIYARLLKEWWKD</sequence>
<dbReference type="OrthoDB" id="267414at2"/>
<feature type="transmembrane region" description="Helical" evidence="3">
    <location>
        <begin position="12"/>
        <end position="32"/>
    </location>
</feature>
<keyword evidence="3" id="KW-0472">Membrane</keyword>
<dbReference type="PANTHER" id="PTHR12558">
    <property type="entry name" value="CELL DIVISION CYCLE 16,23,27"/>
    <property type="match status" value="1"/>
</dbReference>
<dbReference type="InterPro" id="IPR011990">
    <property type="entry name" value="TPR-like_helical_dom_sf"/>
</dbReference>
<dbReference type="AlphaFoldDB" id="A0A286RLD8"/>
<protein>
    <submittedName>
        <fullName evidence="4">TPR repeat protein</fullName>
    </submittedName>
</protein>
<dbReference type="SUPFAM" id="SSF48452">
    <property type="entry name" value="TPR-like"/>
    <property type="match status" value="2"/>
</dbReference>
<dbReference type="RefSeq" id="WP_095416460.1">
    <property type="nucleotide sequence ID" value="NZ_CP018477.1"/>
</dbReference>
<gene>
    <name evidence="4" type="ORF">THTE_4136</name>
</gene>
<name>A0A286RLD8_9BACT</name>
<feature type="coiled-coil region" evidence="2">
    <location>
        <begin position="222"/>
        <end position="256"/>
    </location>
</feature>
<dbReference type="Pfam" id="PF14559">
    <property type="entry name" value="TPR_19"/>
    <property type="match status" value="1"/>
</dbReference>
<accession>A0A286RLD8</accession>
<dbReference type="SMART" id="SM00028">
    <property type="entry name" value="TPR"/>
    <property type="match status" value="7"/>
</dbReference>
<keyword evidence="1" id="KW-0802">TPR repeat</keyword>
<dbReference type="InterPro" id="IPR019734">
    <property type="entry name" value="TPR_rpt"/>
</dbReference>
<evidence type="ECO:0000256" key="3">
    <source>
        <dbReference type="SAM" id="Phobius"/>
    </source>
</evidence>
<dbReference type="EMBL" id="CP018477">
    <property type="protein sequence ID" value="ASV76737.1"/>
    <property type="molecule type" value="Genomic_DNA"/>
</dbReference>
<evidence type="ECO:0000256" key="1">
    <source>
        <dbReference type="PROSITE-ProRule" id="PRU00339"/>
    </source>
</evidence>
<dbReference type="Gene3D" id="1.25.40.10">
    <property type="entry name" value="Tetratricopeptide repeat domain"/>
    <property type="match status" value="2"/>
</dbReference>
<feature type="repeat" description="TPR" evidence="1">
    <location>
        <begin position="110"/>
        <end position="143"/>
    </location>
</feature>
<keyword evidence="3" id="KW-0812">Transmembrane</keyword>
<reference evidence="4 5" key="1">
    <citation type="journal article" name="Front. Microbiol.">
        <title>Sugar Metabolism of the First Thermophilic Planctomycete Thermogutta terrifontis: Comparative Genomic and Transcriptomic Approaches.</title>
        <authorList>
            <person name="Elcheninov A.G."/>
            <person name="Menzel P."/>
            <person name="Gudbergsdottir S.R."/>
            <person name="Slesarev A.I."/>
            <person name="Kadnikov V.V."/>
            <person name="Krogh A."/>
            <person name="Bonch-Osmolovskaya E.A."/>
            <person name="Peng X."/>
            <person name="Kublanov I.V."/>
        </authorList>
    </citation>
    <scope>NUCLEOTIDE SEQUENCE [LARGE SCALE GENOMIC DNA]</scope>
    <source>
        <strain evidence="4 5">R1</strain>
    </source>
</reference>
<organism evidence="4 5">
    <name type="scientific">Thermogutta terrifontis</name>
    <dbReference type="NCBI Taxonomy" id="1331910"/>
    <lineage>
        <taxon>Bacteria</taxon>
        <taxon>Pseudomonadati</taxon>
        <taxon>Planctomycetota</taxon>
        <taxon>Planctomycetia</taxon>
        <taxon>Pirellulales</taxon>
        <taxon>Thermoguttaceae</taxon>
        <taxon>Thermogutta</taxon>
    </lineage>
</organism>
<keyword evidence="3" id="KW-1133">Transmembrane helix</keyword>
<evidence type="ECO:0000256" key="2">
    <source>
        <dbReference type="SAM" id="Coils"/>
    </source>
</evidence>
<dbReference type="Pfam" id="PF13181">
    <property type="entry name" value="TPR_8"/>
    <property type="match status" value="2"/>
</dbReference>
<dbReference type="PROSITE" id="PS50005">
    <property type="entry name" value="TPR"/>
    <property type="match status" value="1"/>
</dbReference>